<dbReference type="SUPFAM" id="SSF159283">
    <property type="entry name" value="Guanosine diphospho-D-mannose pyrophosphorylase/mannose-6-phosphate isomerase linker domain"/>
    <property type="match status" value="1"/>
</dbReference>
<accession>A0A0H4WJF5</accession>
<dbReference type="InterPro" id="IPR054566">
    <property type="entry name" value="ManC/GMP-like_b-helix"/>
</dbReference>
<dbReference type="PATRIC" id="fig|1297742.4.peg.390"/>
<evidence type="ECO:0000256" key="7">
    <source>
        <dbReference type="ARBA" id="ARBA00047343"/>
    </source>
</evidence>
<dbReference type="eggNOG" id="COG0836">
    <property type="taxonomic scope" value="Bacteria"/>
</dbReference>
<keyword evidence="4 10" id="KW-0548">Nucleotidyltransferase</keyword>
<keyword evidence="5" id="KW-0547">Nucleotide-binding</keyword>
<evidence type="ECO:0000313" key="10">
    <source>
        <dbReference type="EMBL" id="AKQ63471.1"/>
    </source>
</evidence>
<sequence>MALYPVIMAGGSGTRFWPLSRQARPKQFLPLASKLPLITDTSARLKGLASVKDTFIVCGPLHAKAAAKLVKGLPKANLLVEPVARNTAPAIALAAVQVAARDPKGVMVVLPSDHHVADVAGFKRTLADAADLAEAGHIVTLGIKPSRPETGYGYIQVGAALEGGGRKVRAFKEKPDLDTARGYVKSGDYLWNGGIFVFRVDVILEAFAKHMPEMQKGLDALRKAAGKRTFGGVLKKVFPKLPSISIDYGVMEKAANIAVLPGDFGWSDVGSFAAIPEVRPADANGNVVSGAQAVVVDCHNCVVLADKRPLSVVGLTDMVVVDSGDAVLVVPKDKSQDVRKVVEALKARKLTKYL</sequence>
<dbReference type="InterPro" id="IPR029044">
    <property type="entry name" value="Nucleotide-diphossugar_trans"/>
</dbReference>
<evidence type="ECO:0000259" key="9">
    <source>
        <dbReference type="Pfam" id="PF22640"/>
    </source>
</evidence>
<evidence type="ECO:0000256" key="2">
    <source>
        <dbReference type="ARBA" id="ARBA00012387"/>
    </source>
</evidence>
<dbReference type="InterPro" id="IPR049577">
    <property type="entry name" value="GMPP_N"/>
</dbReference>
<keyword evidence="3 10" id="KW-0808">Transferase</keyword>
<dbReference type="PANTHER" id="PTHR46390">
    <property type="entry name" value="MANNOSE-1-PHOSPHATE GUANYLYLTRANSFERASE"/>
    <property type="match status" value="1"/>
</dbReference>
<dbReference type="GO" id="GO:0004475">
    <property type="term" value="F:mannose-1-phosphate guanylyltransferase (GTP) activity"/>
    <property type="evidence" value="ECO:0007669"/>
    <property type="project" value="UniProtKB-EC"/>
</dbReference>
<dbReference type="GO" id="GO:0005525">
    <property type="term" value="F:GTP binding"/>
    <property type="evidence" value="ECO:0007669"/>
    <property type="project" value="UniProtKB-KW"/>
</dbReference>
<feature type="domain" description="MannoseP isomerase/GMP-like beta-helix" evidence="9">
    <location>
        <begin position="293"/>
        <end position="345"/>
    </location>
</feature>
<gene>
    <name evidence="10" type="ORF">A176_000383</name>
</gene>
<dbReference type="KEGG" id="mym:A176_000383"/>
<dbReference type="Pfam" id="PF22640">
    <property type="entry name" value="ManC_GMP_beta-helix"/>
    <property type="match status" value="1"/>
</dbReference>
<keyword evidence="6" id="KW-0342">GTP-binding</keyword>
<proteinExistence type="inferred from homology"/>
<evidence type="ECO:0000256" key="3">
    <source>
        <dbReference type="ARBA" id="ARBA00022679"/>
    </source>
</evidence>
<dbReference type="Pfam" id="PF00483">
    <property type="entry name" value="NTP_transferase"/>
    <property type="match status" value="1"/>
</dbReference>
<evidence type="ECO:0000256" key="5">
    <source>
        <dbReference type="ARBA" id="ARBA00022741"/>
    </source>
</evidence>
<name>A0A0H4WJF5_9BACT</name>
<dbReference type="EC" id="2.7.7.13" evidence="2"/>
<reference evidence="10 11" key="1">
    <citation type="journal article" date="2016" name="PLoS ONE">
        <title>Complete Genome Sequence and Comparative Genomics of a Novel Myxobacterium Myxococcus hansupus.</title>
        <authorList>
            <person name="Sharma G."/>
            <person name="Narwani T."/>
            <person name="Subramanian S."/>
        </authorList>
    </citation>
    <scope>NUCLEOTIDE SEQUENCE [LARGE SCALE GENOMIC DNA]</scope>
    <source>
        <strain evidence="11">mixupus</strain>
    </source>
</reference>
<protein>
    <recommendedName>
        <fullName evidence="2">mannose-1-phosphate guanylyltransferase</fullName>
        <ecNumber evidence="2">2.7.7.13</ecNumber>
    </recommendedName>
</protein>
<dbReference type="InterPro" id="IPR051161">
    <property type="entry name" value="Mannose-6P_isomerase_type2"/>
</dbReference>
<comment type="similarity">
    <text evidence="1">Belongs to the mannose-6-phosphate isomerase type 2 family.</text>
</comment>
<evidence type="ECO:0000259" key="8">
    <source>
        <dbReference type="Pfam" id="PF00483"/>
    </source>
</evidence>
<dbReference type="EMBL" id="CP012109">
    <property type="protein sequence ID" value="AKQ63471.1"/>
    <property type="molecule type" value="Genomic_DNA"/>
</dbReference>
<dbReference type="SUPFAM" id="SSF53448">
    <property type="entry name" value="Nucleotide-diphospho-sugar transferases"/>
    <property type="match status" value="1"/>
</dbReference>
<dbReference type="RefSeq" id="WP_002633165.1">
    <property type="nucleotide sequence ID" value="NZ_CP012109.1"/>
</dbReference>
<dbReference type="GO" id="GO:0009298">
    <property type="term" value="P:GDP-mannose biosynthetic process"/>
    <property type="evidence" value="ECO:0007669"/>
    <property type="project" value="TreeGrafter"/>
</dbReference>
<organism evidence="10 11">
    <name type="scientific">Pseudomyxococcus hansupus</name>
    <dbReference type="NCBI Taxonomy" id="1297742"/>
    <lineage>
        <taxon>Bacteria</taxon>
        <taxon>Pseudomonadati</taxon>
        <taxon>Myxococcota</taxon>
        <taxon>Myxococcia</taxon>
        <taxon>Myxococcales</taxon>
        <taxon>Cystobacterineae</taxon>
        <taxon>Myxococcaceae</taxon>
        <taxon>Pseudomyxococcus</taxon>
    </lineage>
</organism>
<dbReference type="Gene3D" id="3.90.550.10">
    <property type="entry name" value="Spore Coat Polysaccharide Biosynthesis Protein SpsA, Chain A"/>
    <property type="match status" value="1"/>
</dbReference>
<feature type="domain" description="Nucleotidyl transferase" evidence="8">
    <location>
        <begin position="5"/>
        <end position="282"/>
    </location>
</feature>
<dbReference type="CDD" id="cd02509">
    <property type="entry name" value="GDP-M1P_Guanylyltransferase"/>
    <property type="match status" value="1"/>
</dbReference>
<evidence type="ECO:0000313" key="11">
    <source>
        <dbReference type="Proteomes" id="UP000009026"/>
    </source>
</evidence>
<evidence type="ECO:0000256" key="6">
    <source>
        <dbReference type="ARBA" id="ARBA00023134"/>
    </source>
</evidence>
<keyword evidence="11" id="KW-1185">Reference proteome</keyword>
<evidence type="ECO:0000256" key="1">
    <source>
        <dbReference type="ARBA" id="ARBA00006115"/>
    </source>
</evidence>
<dbReference type="AlphaFoldDB" id="A0A0H4WJF5"/>
<dbReference type="PANTHER" id="PTHR46390:SF1">
    <property type="entry name" value="MANNOSE-1-PHOSPHATE GUANYLYLTRANSFERASE"/>
    <property type="match status" value="1"/>
</dbReference>
<dbReference type="OrthoDB" id="9806359at2"/>
<dbReference type="FunFam" id="3.90.550.10:FF:000046">
    <property type="entry name" value="Mannose-1-phosphate guanylyltransferase (GDP)"/>
    <property type="match status" value="1"/>
</dbReference>
<comment type="catalytic activity">
    <reaction evidence="7">
        <text>alpha-D-mannose 1-phosphate + GTP + H(+) = GDP-alpha-D-mannose + diphosphate</text>
        <dbReference type="Rhea" id="RHEA:15229"/>
        <dbReference type="ChEBI" id="CHEBI:15378"/>
        <dbReference type="ChEBI" id="CHEBI:33019"/>
        <dbReference type="ChEBI" id="CHEBI:37565"/>
        <dbReference type="ChEBI" id="CHEBI:57527"/>
        <dbReference type="ChEBI" id="CHEBI:58409"/>
        <dbReference type="EC" id="2.7.7.13"/>
    </reaction>
</comment>
<dbReference type="Proteomes" id="UP000009026">
    <property type="component" value="Chromosome"/>
</dbReference>
<dbReference type="InterPro" id="IPR005835">
    <property type="entry name" value="NTP_transferase_dom"/>
</dbReference>
<dbReference type="STRING" id="1297742.A176_000383"/>
<evidence type="ECO:0000256" key="4">
    <source>
        <dbReference type="ARBA" id="ARBA00022695"/>
    </source>
</evidence>